<gene>
    <name evidence="1" type="ORF">Poly51_06540</name>
</gene>
<dbReference type="AlphaFoldDB" id="A0A5C6FJZ2"/>
<protein>
    <submittedName>
        <fullName evidence="1">Uncharacterized protein</fullName>
    </submittedName>
</protein>
<name>A0A5C6FJZ2_9BACT</name>
<reference evidence="1 2" key="1">
    <citation type="submission" date="2019-02" db="EMBL/GenBank/DDBJ databases">
        <title>Deep-cultivation of Planctomycetes and their phenomic and genomic characterization uncovers novel biology.</title>
        <authorList>
            <person name="Wiegand S."/>
            <person name="Jogler M."/>
            <person name="Boedeker C."/>
            <person name="Pinto D."/>
            <person name="Vollmers J."/>
            <person name="Rivas-Marin E."/>
            <person name="Kohn T."/>
            <person name="Peeters S.H."/>
            <person name="Heuer A."/>
            <person name="Rast P."/>
            <person name="Oberbeckmann S."/>
            <person name="Bunk B."/>
            <person name="Jeske O."/>
            <person name="Meyerdierks A."/>
            <person name="Storesund J.E."/>
            <person name="Kallscheuer N."/>
            <person name="Luecker S."/>
            <person name="Lage O.M."/>
            <person name="Pohl T."/>
            <person name="Merkel B.J."/>
            <person name="Hornburger P."/>
            <person name="Mueller R.-W."/>
            <person name="Bruemmer F."/>
            <person name="Labrenz M."/>
            <person name="Spormann A.M."/>
            <person name="Op Den Camp H."/>
            <person name="Overmann J."/>
            <person name="Amann R."/>
            <person name="Jetten M.S.M."/>
            <person name="Mascher T."/>
            <person name="Medema M.H."/>
            <person name="Devos D.P."/>
            <person name="Kaster A.-K."/>
            <person name="Ovreas L."/>
            <person name="Rohde M."/>
            <person name="Galperin M.Y."/>
            <person name="Jogler C."/>
        </authorList>
    </citation>
    <scope>NUCLEOTIDE SEQUENCE [LARGE SCALE GENOMIC DNA]</scope>
    <source>
        <strain evidence="1 2">Poly51</strain>
    </source>
</reference>
<proteinExistence type="predicted"/>
<dbReference type="Proteomes" id="UP000318288">
    <property type="component" value="Unassembled WGS sequence"/>
</dbReference>
<dbReference type="EMBL" id="SJPW01000001">
    <property type="protein sequence ID" value="TWU60379.1"/>
    <property type="molecule type" value="Genomic_DNA"/>
</dbReference>
<evidence type="ECO:0000313" key="2">
    <source>
        <dbReference type="Proteomes" id="UP000318288"/>
    </source>
</evidence>
<comment type="caution">
    <text evidence="1">The sequence shown here is derived from an EMBL/GenBank/DDBJ whole genome shotgun (WGS) entry which is preliminary data.</text>
</comment>
<evidence type="ECO:0000313" key="1">
    <source>
        <dbReference type="EMBL" id="TWU60379.1"/>
    </source>
</evidence>
<keyword evidence="2" id="KW-1185">Reference proteome</keyword>
<accession>A0A5C6FJZ2</accession>
<sequence>MQDSACIRVYLWFQVGHHSPALNARVAGGRPLAIQPSMLRRSDASRDLTLLSTPSPNSIYPNS</sequence>
<organism evidence="1 2">
    <name type="scientific">Rubripirellula tenax</name>
    <dbReference type="NCBI Taxonomy" id="2528015"/>
    <lineage>
        <taxon>Bacteria</taxon>
        <taxon>Pseudomonadati</taxon>
        <taxon>Planctomycetota</taxon>
        <taxon>Planctomycetia</taxon>
        <taxon>Pirellulales</taxon>
        <taxon>Pirellulaceae</taxon>
        <taxon>Rubripirellula</taxon>
    </lineage>
</organism>